<evidence type="ECO:0000259" key="1">
    <source>
        <dbReference type="Pfam" id="PF00561"/>
    </source>
</evidence>
<dbReference type="InterPro" id="IPR000073">
    <property type="entry name" value="AB_hydrolase_1"/>
</dbReference>
<dbReference type="Proteomes" id="UP000030392">
    <property type="component" value="Unassembled WGS sequence"/>
</dbReference>
<dbReference type="RefSeq" id="WP_011293562.1">
    <property type="nucleotide sequence ID" value="NZ_CP138967.1"/>
</dbReference>
<organism evidence="2 3">
    <name type="scientific">Prochlorococcus marinus str. PAC1</name>
    <dbReference type="NCBI Taxonomy" id="59924"/>
    <lineage>
        <taxon>Bacteria</taxon>
        <taxon>Bacillati</taxon>
        <taxon>Cyanobacteriota</taxon>
        <taxon>Cyanophyceae</taxon>
        <taxon>Synechococcales</taxon>
        <taxon>Prochlorococcaceae</taxon>
        <taxon>Prochlorococcus</taxon>
    </lineage>
</organism>
<dbReference type="PANTHER" id="PTHR37946">
    <property type="entry name" value="SLL1969 PROTEIN"/>
    <property type="match status" value="1"/>
</dbReference>
<dbReference type="GO" id="GO:0004806">
    <property type="term" value="F:triacylglycerol lipase activity"/>
    <property type="evidence" value="ECO:0007669"/>
    <property type="project" value="UniProtKB-EC"/>
</dbReference>
<dbReference type="InterPro" id="IPR029058">
    <property type="entry name" value="AB_hydrolase_fold"/>
</dbReference>
<protein>
    <submittedName>
        <fullName evidence="2">Lipase</fullName>
        <ecNumber evidence="2">3.1.1.3</ecNumber>
    </submittedName>
</protein>
<keyword evidence="2" id="KW-0378">Hydrolase</keyword>
<evidence type="ECO:0000313" key="3">
    <source>
        <dbReference type="Proteomes" id="UP000030392"/>
    </source>
</evidence>
<dbReference type="EC" id="3.1.1.3" evidence="2"/>
<name>A0A0A2C447_PROMR</name>
<reference evidence="3" key="1">
    <citation type="journal article" date="2014" name="Sci. Data">
        <title>Genomes of diverse isolates of the marine cyanobacterium Prochlorococcus.</title>
        <authorList>
            <person name="Biller S."/>
            <person name="Berube P."/>
            <person name="Thompson J."/>
            <person name="Kelly L."/>
            <person name="Roggensack S."/>
            <person name="Awad L."/>
            <person name="Roache-Johnson K."/>
            <person name="Ding H."/>
            <person name="Giovannoni S.J."/>
            <person name="Moore L.R."/>
            <person name="Chisholm S.W."/>
        </authorList>
    </citation>
    <scope>NUCLEOTIDE SEQUENCE [LARGE SCALE GENOMIC DNA]</scope>
    <source>
        <strain evidence="3">PAC1</strain>
    </source>
</reference>
<dbReference type="Gene3D" id="3.40.50.1820">
    <property type="entry name" value="alpha/beta hydrolase"/>
    <property type="match status" value="1"/>
</dbReference>
<sequence length="200" mass="23121">MYINKRPIFLVHGLWNNPKLFEKLIKKINEDDYELYRPHLPHKYGKTSLKRLALDLDSKIEELVGPEIEIDIVGFSMGGLISRFWLQNHDGFLRTKRFFSIGTPHFGTYTAQMIPSFLMPGIAEMKRGSRLLSLLNNDLTSLEKVECTSFFTKWDLMSFPGWQAKLSIGESYHLPVLTHKELITNSSSLDILVKKIFKNS</sequence>
<dbReference type="PANTHER" id="PTHR37946:SF1">
    <property type="entry name" value="SLL1969 PROTEIN"/>
    <property type="match status" value="1"/>
</dbReference>
<dbReference type="SUPFAM" id="SSF53474">
    <property type="entry name" value="alpha/beta-Hydrolases"/>
    <property type="match status" value="1"/>
</dbReference>
<feature type="domain" description="AB hydrolase-1" evidence="1">
    <location>
        <begin position="7"/>
        <end position="124"/>
    </location>
</feature>
<dbReference type="AlphaFoldDB" id="A0A0A2C447"/>
<gene>
    <name evidence="2" type="ORF">EV03_1812</name>
</gene>
<comment type="caution">
    <text evidence="2">The sequence shown here is derived from an EMBL/GenBank/DDBJ whole genome shotgun (WGS) entry which is preliminary data.</text>
</comment>
<evidence type="ECO:0000313" key="2">
    <source>
        <dbReference type="EMBL" id="KGG19429.1"/>
    </source>
</evidence>
<accession>A0A0A2C447</accession>
<proteinExistence type="predicted"/>
<dbReference type="Pfam" id="PF00561">
    <property type="entry name" value="Abhydrolase_1"/>
    <property type="match status" value="1"/>
</dbReference>
<dbReference type="EMBL" id="JNAX01000015">
    <property type="protein sequence ID" value="KGG19429.1"/>
    <property type="molecule type" value="Genomic_DNA"/>
</dbReference>